<feature type="transmembrane region" description="Helical" evidence="6">
    <location>
        <begin position="24"/>
        <end position="44"/>
    </location>
</feature>
<evidence type="ECO:0000256" key="5">
    <source>
        <dbReference type="SAM" id="MobiDB-lite"/>
    </source>
</evidence>
<feature type="compositionally biased region" description="Low complexity" evidence="5">
    <location>
        <begin position="538"/>
        <end position="547"/>
    </location>
</feature>
<organism evidence="7 8">
    <name type="scientific">Hondaea fermentalgiana</name>
    <dbReference type="NCBI Taxonomy" id="2315210"/>
    <lineage>
        <taxon>Eukaryota</taxon>
        <taxon>Sar</taxon>
        <taxon>Stramenopiles</taxon>
        <taxon>Bigyra</taxon>
        <taxon>Labyrinthulomycetes</taxon>
        <taxon>Thraustochytrida</taxon>
        <taxon>Thraustochytriidae</taxon>
        <taxon>Hondaea</taxon>
    </lineage>
</organism>
<comment type="subcellular location">
    <subcellularLocation>
        <location evidence="1">Membrane</location>
        <topology evidence="1">Multi-pass membrane protein</topology>
    </subcellularLocation>
</comment>
<evidence type="ECO:0000256" key="4">
    <source>
        <dbReference type="ARBA" id="ARBA00023136"/>
    </source>
</evidence>
<dbReference type="Proteomes" id="UP000241890">
    <property type="component" value="Unassembled WGS sequence"/>
</dbReference>
<name>A0A2R5GAW8_9STRA</name>
<feature type="transmembrane region" description="Helical" evidence="6">
    <location>
        <begin position="142"/>
        <end position="163"/>
    </location>
</feature>
<evidence type="ECO:0000256" key="3">
    <source>
        <dbReference type="ARBA" id="ARBA00022989"/>
    </source>
</evidence>
<dbReference type="SUPFAM" id="SSF81321">
    <property type="entry name" value="Family A G protein-coupled receptor-like"/>
    <property type="match status" value="1"/>
</dbReference>
<dbReference type="GO" id="GO:0004930">
    <property type="term" value="F:G protein-coupled receptor activity"/>
    <property type="evidence" value="ECO:0007669"/>
    <property type="project" value="TreeGrafter"/>
</dbReference>
<dbReference type="PANTHER" id="PTHR23112:SF0">
    <property type="entry name" value="TRANSMEMBRANE PROTEIN 116"/>
    <property type="match status" value="1"/>
</dbReference>
<dbReference type="InterPro" id="IPR022343">
    <property type="entry name" value="GCR1-cAMP_receptor"/>
</dbReference>
<evidence type="ECO:0000256" key="2">
    <source>
        <dbReference type="ARBA" id="ARBA00022692"/>
    </source>
</evidence>
<feature type="transmembrane region" description="Helical" evidence="6">
    <location>
        <begin position="56"/>
        <end position="73"/>
    </location>
</feature>
<dbReference type="AlphaFoldDB" id="A0A2R5GAW8"/>
<reference evidence="7 8" key="1">
    <citation type="submission" date="2017-12" db="EMBL/GenBank/DDBJ databases">
        <title>Sequencing, de novo assembly and annotation of complete genome of a new Thraustochytrid species, strain FCC1311.</title>
        <authorList>
            <person name="Sedici K."/>
            <person name="Godart F."/>
            <person name="Aiese Cigliano R."/>
            <person name="Sanseverino W."/>
            <person name="Barakat M."/>
            <person name="Ortet P."/>
            <person name="Marechal E."/>
            <person name="Cagnac O."/>
            <person name="Amato A."/>
        </authorList>
    </citation>
    <scope>NUCLEOTIDE SEQUENCE [LARGE SCALE GENOMIC DNA]</scope>
</reference>
<comment type="caution">
    <text evidence="7">The sequence shown here is derived from an EMBL/GenBank/DDBJ whole genome shotgun (WGS) entry which is preliminary data.</text>
</comment>
<gene>
    <name evidence="7" type="ORF">FCC1311_043892</name>
</gene>
<dbReference type="GO" id="GO:0007189">
    <property type="term" value="P:adenylate cyclase-activating G protein-coupled receptor signaling pathway"/>
    <property type="evidence" value="ECO:0007669"/>
    <property type="project" value="TreeGrafter"/>
</dbReference>
<feature type="region of interest" description="Disordered" evidence="5">
    <location>
        <begin position="477"/>
        <end position="627"/>
    </location>
</feature>
<feature type="compositionally biased region" description="Acidic residues" evidence="5">
    <location>
        <begin position="550"/>
        <end position="575"/>
    </location>
</feature>
<keyword evidence="2 6" id="KW-0812">Transmembrane</keyword>
<keyword evidence="4 6" id="KW-0472">Membrane</keyword>
<dbReference type="PRINTS" id="PR02001">
    <property type="entry name" value="GCR1CAMPR"/>
</dbReference>
<feature type="transmembrane region" description="Helical" evidence="6">
    <location>
        <begin position="203"/>
        <end position="223"/>
    </location>
</feature>
<feature type="transmembrane region" description="Helical" evidence="6">
    <location>
        <begin position="100"/>
        <end position="121"/>
    </location>
</feature>
<sequence>MGSQVTSDMWAIAEQKAIAFTPKATAMLSLVGSVSILGSITRRLQRGEESRQYHRILLMMSMFDFIGSAWFFASTWPMPSDTKNVYGAIGTVGSCTTQGFFLQFNLAVPFYYTFLSVNYVLSIKYEWREHQLRKIEPYMHAAAILFPLATATAAIPLDLYNAAGMWCWIAKYPLTCTSTQYATTELPASCERGNNAAIYQWSFFYAPLWALMIVALVAMFMVYRHVWRQEKRISRFIDATRSGRASFKKSKLVAVQGGLYVACFYLTWIFGTINRLYQTGTGKSNFALTFLHSLFVPLQGFLNFFVYIRPRFYAHVANEGNNKSWGMRLLTLFECPCCPHGEAPNRSFTSRRSGDEEPEPSPVGGAGRRASAKNGGGLPHTSSGRGGMSRNVDFAQGPYSTGNAATTSNGNSSSSVQEIIRSVDVISRRQEKEASTTESVTPVSAPTPVLSAAEDDIAGNEGVENADLGASAVENKDLGASAVENEVGDKDTRFTKLQDENDNGKRGKDTEGGISYEAANGGPSSHARNGSAAVQVEAARNGAAPRAAGDDDVVVDDDNDDGDADTGSDSPDTDAECNFVLEAEAEDEAKAEAANKDSDAAASPREARSHGASSDGYANATTTVQLV</sequence>
<feature type="transmembrane region" description="Helical" evidence="6">
    <location>
        <begin position="290"/>
        <end position="308"/>
    </location>
</feature>
<evidence type="ECO:0000256" key="6">
    <source>
        <dbReference type="SAM" id="Phobius"/>
    </source>
</evidence>
<dbReference type="OrthoDB" id="47362at2759"/>
<feature type="region of interest" description="Disordered" evidence="5">
    <location>
        <begin position="345"/>
        <end position="448"/>
    </location>
</feature>
<dbReference type="InParanoid" id="A0A2R5GAW8"/>
<protein>
    <submittedName>
        <fullName evidence="7">Cyclic AMP receptor 4</fullName>
    </submittedName>
</protein>
<feature type="transmembrane region" description="Helical" evidence="6">
    <location>
        <begin position="252"/>
        <end position="270"/>
    </location>
</feature>
<feature type="compositionally biased region" description="Basic and acidic residues" evidence="5">
    <location>
        <begin position="487"/>
        <end position="511"/>
    </location>
</feature>
<keyword evidence="7" id="KW-0675">Receptor</keyword>
<keyword evidence="3 6" id="KW-1133">Transmembrane helix</keyword>
<evidence type="ECO:0000256" key="1">
    <source>
        <dbReference type="ARBA" id="ARBA00004141"/>
    </source>
</evidence>
<dbReference type="PANTHER" id="PTHR23112">
    <property type="entry name" value="G PROTEIN-COUPLED RECEPTOR 157-RELATED"/>
    <property type="match status" value="1"/>
</dbReference>
<proteinExistence type="predicted"/>
<feature type="compositionally biased region" description="Basic and acidic residues" evidence="5">
    <location>
        <begin position="426"/>
        <end position="435"/>
    </location>
</feature>
<dbReference type="GO" id="GO:0005886">
    <property type="term" value="C:plasma membrane"/>
    <property type="evidence" value="ECO:0007669"/>
    <property type="project" value="TreeGrafter"/>
</dbReference>
<feature type="compositionally biased region" description="Basic and acidic residues" evidence="5">
    <location>
        <begin position="588"/>
        <end position="609"/>
    </location>
</feature>
<feature type="compositionally biased region" description="Low complexity" evidence="5">
    <location>
        <begin position="400"/>
        <end position="415"/>
    </location>
</feature>
<keyword evidence="8" id="KW-1185">Reference proteome</keyword>
<dbReference type="Gene3D" id="1.20.1070.10">
    <property type="entry name" value="Rhodopsin 7-helix transmembrane proteins"/>
    <property type="match status" value="1"/>
</dbReference>
<dbReference type="EMBL" id="BEYU01000040">
    <property type="protein sequence ID" value="GBG28166.1"/>
    <property type="molecule type" value="Genomic_DNA"/>
</dbReference>
<evidence type="ECO:0000313" key="7">
    <source>
        <dbReference type="EMBL" id="GBG28166.1"/>
    </source>
</evidence>
<accession>A0A2R5GAW8</accession>
<evidence type="ECO:0000313" key="8">
    <source>
        <dbReference type="Proteomes" id="UP000241890"/>
    </source>
</evidence>